<dbReference type="EMBL" id="AFPY01000031">
    <property type="protein sequence ID" value="EGQ20391.1"/>
    <property type="molecule type" value="Genomic_DNA"/>
</dbReference>
<name>F9DG96_9BACT</name>
<accession>F9DG96</accession>
<gene>
    <name evidence="1" type="ORF">HMPREF9144_0686</name>
</gene>
<dbReference type="HOGENOM" id="CLU_3314816_0_0_10"/>
<dbReference type="Proteomes" id="UP000004123">
    <property type="component" value="Unassembled WGS sequence"/>
</dbReference>
<reference evidence="1 2" key="1">
    <citation type="submission" date="2011-04" db="EMBL/GenBank/DDBJ databases">
        <authorList>
            <person name="Muzny D."/>
            <person name="Qin X."/>
            <person name="Deng J."/>
            <person name="Jiang H."/>
            <person name="Liu Y."/>
            <person name="Qu J."/>
            <person name="Song X.-Z."/>
            <person name="Zhang L."/>
            <person name="Thornton R."/>
            <person name="Coyle M."/>
            <person name="Francisco L."/>
            <person name="Jackson L."/>
            <person name="Javaid M."/>
            <person name="Korchina V."/>
            <person name="Kovar C."/>
            <person name="Mata R."/>
            <person name="Mathew T."/>
            <person name="Ngo R."/>
            <person name="Nguyen L."/>
            <person name="Nguyen N."/>
            <person name="Okwuonu G."/>
            <person name="Ongeri F."/>
            <person name="Pham C."/>
            <person name="Simmons D."/>
            <person name="Wilczek-Boney K."/>
            <person name="Hale W."/>
            <person name="Jakkamsetti A."/>
            <person name="Pham P."/>
            <person name="Ruth R."/>
            <person name="San Lucas F."/>
            <person name="Warren J."/>
            <person name="Zhang J."/>
            <person name="Zhao Z."/>
            <person name="Zhou C."/>
            <person name="Zhu D."/>
            <person name="Lee S."/>
            <person name="Bess C."/>
            <person name="Blankenburg K."/>
            <person name="Forbes L."/>
            <person name="Fu Q."/>
            <person name="Gubbala S."/>
            <person name="Hirani K."/>
            <person name="Jayaseelan J.C."/>
            <person name="Lara F."/>
            <person name="Munidasa M."/>
            <person name="Palculict T."/>
            <person name="Patil S."/>
            <person name="Pu L.-L."/>
            <person name="Saada N."/>
            <person name="Tang L."/>
            <person name="Weissenberger G."/>
            <person name="Zhu Y."/>
            <person name="Hemphill L."/>
            <person name="Shang Y."/>
            <person name="Youmans B."/>
            <person name="Ayvaz T."/>
            <person name="Ross M."/>
            <person name="Santibanez J."/>
            <person name="Aqrawi P."/>
            <person name="Gross S."/>
            <person name="Joshi V."/>
            <person name="Fowler G."/>
            <person name="Nazareth L."/>
            <person name="Reid J."/>
            <person name="Worley K."/>
            <person name="Petrosino J."/>
            <person name="Highlander S."/>
            <person name="Gibbs R."/>
        </authorList>
    </citation>
    <scope>NUCLEOTIDE SEQUENCE [LARGE SCALE GENOMIC DNA]</scope>
    <source>
        <strain evidence="1 2">ATCC 700821</strain>
    </source>
</reference>
<evidence type="ECO:0000313" key="1">
    <source>
        <dbReference type="EMBL" id="EGQ20391.1"/>
    </source>
</evidence>
<dbReference type="AlphaFoldDB" id="F9DG96"/>
<evidence type="ECO:0000313" key="2">
    <source>
        <dbReference type="Proteomes" id="UP000004123"/>
    </source>
</evidence>
<sequence>MYEVVSCWYAAIYIKVYLPIDIFPDFANPRSIEYIIIDY</sequence>
<organism evidence="1 2">
    <name type="scientific">Prevotella pallens ATCC 700821</name>
    <dbReference type="NCBI Taxonomy" id="997353"/>
    <lineage>
        <taxon>Bacteria</taxon>
        <taxon>Pseudomonadati</taxon>
        <taxon>Bacteroidota</taxon>
        <taxon>Bacteroidia</taxon>
        <taxon>Bacteroidales</taxon>
        <taxon>Prevotellaceae</taxon>
        <taxon>Prevotella</taxon>
    </lineage>
</organism>
<proteinExistence type="predicted"/>
<protein>
    <submittedName>
        <fullName evidence="1">Uncharacterized protein</fullName>
    </submittedName>
</protein>
<comment type="caution">
    <text evidence="1">The sequence shown here is derived from an EMBL/GenBank/DDBJ whole genome shotgun (WGS) entry which is preliminary data.</text>
</comment>